<dbReference type="Pfam" id="PF14316">
    <property type="entry name" value="DUF4381"/>
    <property type="match status" value="1"/>
</dbReference>
<evidence type="ECO:0000313" key="3">
    <source>
        <dbReference type="Proteomes" id="UP000321113"/>
    </source>
</evidence>
<accession>A0A511QV03</accession>
<comment type="caution">
    <text evidence="2">The sequence shown here is derived from an EMBL/GenBank/DDBJ whole genome shotgun (WGS) entry which is preliminary data.</text>
</comment>
<reference evidence="2 3" key="1">
    <citation type="submission" date="2019-07" db="EMBL/GenBank/DDBJ databases">
        <title>Whole genome shotgun sequence of Vibrio superstes NBRC 103154.</title>
        <authorList>
            <person name="Hosoyama A."/>
            <person name="Uohara A."/>
            <person name="Ohji S."/>
            <person name="Ichikawa N."/>
        </authorList>
    </citation>
    <scope>NUCLEOTIDE SEQUENCE [LARGE SCALE GENOMIC DNA]</scope>
    <source>
        <strain evidence="2 3">NBRC 103154</strain>
    </source>
</reference>
<dbReference type="EMBL" id="BJXK01000019">
    <property type="protein sequence ID" value="GEM81201.1"/>
    <property type="molecule type" value="Genomic_DNA"/>
</dbReference>
<dbReference type="Proteomes" id="UP000321113">
    <property type="component" value="Unassembled WGS sequence"/>
</dbReference>
<dbReference type="AlphaFoldDB" id="A0A511QV03"/>
<evidence type="ECO:0000256" key="1">
    <source>
        <dbReference type="SAM" id="Phobius"/>
    </source>
</evidence>
<dbReference type="RefSeq" id="WP_119008350.1">
    <property type="nucleotide sequence ID" value="NZ_BJXK01000019.1"/>
</dbReference>
<proteinExistence type="predicted"/>
<evidence type="ECO:0000313" key="2">
    <source>
        <dbReference type="EMBL" id="GEM81201.1"/>
    </source>
</evidence>
<gene>
    <name evidence="2" type="ORF">VSU01S_34460</name>
</gene>
<name>A0A511QV03_9VIBR</name>
<organism evidence="2 3">
    <name type="scientific">Vibrio superstes NBRC 103154</name>
    <dbReference type="NCBI Taxonomy" id="1219062"/>
    <lineage>
        <taxon>Bacteria</taxon>
        <taxon>Pseudomonadati</taxon>
        <taxon>Pseudomonadota</taxon>
        <taxon>Gammaproteobacteria</taxon>
        <taxon>Vibrionales</taxon>
        <taxon>Vibrionaceae</taxon>
        <taxon>Vibrio</taxon>
    </lineage>
</organism>
<evidence type="ECO:0008006" key="4">
    <source>
        <dbReference type="Google" id="ProtNLM"/>
    </source>
</evidence>
<dbReference type="InterPro" id="IPR025489">
    <property type="entry name" value="DUF4381"/>
</dbReference>
<keyword evidence="1" id="KW-1133">Transmembrane helix</keyword>
<feature type="transmembrane region" description="Helical" evidence="1">
    <location>
        <begin position="36"/>
        <end position="57"/>
    </location>
</feature>
<sequence>MFTPDLPKPQIFGNYLLKGFNDIMLPQAVSFKPQTFGAWAALIVILASVALVVWWQVHRWNINAYRRAAVKNLSASSADDAIALVPSQLRQVANQAYPDLAIGGLTGEEWFDFLNLSAESVLFTADIQQHLEAVTYQSPDVWENNNKLNLSSVEAAVQWIEKHMPQKRVSL</sequence>
<keyword evidence="3" id="KW-1185">Reference proteome</keyword>
<dbReference type="OrthoDB" id="283083at2"/>
<keyword evidence="1" id="KW-0472">Membrane</keyword>
<keyword evidence="1" id="KW-0812">Transmembrane</keyword>
<protein>
    <recommendedName>
        <fullName evidence="4">DUF4381 domain-containing protein</fullName>
    </recommendedName>
</protein>